<gene>
    <name evidence="1" type="ORF">GS634_05900</name>
</gene>
<accession>A0AA90YWX9</accession>
<protein>
    <submittedName>
        <fullName evidence="1">Uncharacterized protein</fullName>
    </submittedName>
</protein>
<dbReference type="AlphaFoldDB" id="A0AA90YWX9"/>
<comment type="caution">
    <text evidence="1">The sequence shown here is derived from an EMBL/GenBank/DDBJ whole genome shotgun (WGS) entry which is preliminary data.</text>
</comment>
<name>A0AA90YWX9_9RHOB</name>
<evidence type="ECO:0000313" key="2">
    <source>
        <dbReference type="Proteomes" id="UP000597886"/>
    </source>
</evidence>
<reference evidence="1" key="1">
    <citation type="submission" date="2019-12" db="EMBL/GenBank/DDBJ databases">
        <title>Ruegeria JWLKs population differentiation of coral mucus and skeleton niches.</title>
        <authorList>
            <person name="Luo D."/>
        </authorList>
    </citation>
    <scope>NUCLEOTIDE SEQUENCE</scope>
    <source>
        <strain evidence="1">HKCCD6181</strain>
    </source>
</reference>
<proteinExistence type="predicted"/>
<dbReference type="Proteomes" id="UP000597886">
    <property type="component" value="Unassembled WGS sequence"/>
</dbReference>
<evidence type="ECO:0000313" key="1">
    <source>
        <dbReference type="EMBL" id="NOE17655.1"/>
    </source>
</evidence>
<sequence>MFRPSVEAIMDVMSQKGFVVFDTPTVDWNLNIVGIRAHPVSPKKFDDVMTVFHRFLGVWDIAYYPMTADPSDHYLKNPINPDGTAILAPGQYRSCYKIDIHKRGRPGGHKALCQRLGTVTVFRDNNRDGSLNLVNPQSGMFGINLHKGPNNGDDDTANTIYSAGCQVFADQRHFAEFLLKCEAGRDAFGNKFTYTLLDQADFE</sequence>
<organism evidence="1 2">
    <name type="scientific">Ruegeria atlantica</name>
    <dbReference type="NCBI Taxonomy" id="81569"/>
    <lineage>
        <taxon>Bacteria</taxon>
        <taxon>Pseudomonadati</taxon>
        <taxon>Pseudomonadota</taxon>
        <taxon>Alphaproteobacteria</taxon>
        <taxon>Rhodobacterales</taxon>
        <taxon>Roseobacteraceae</taxon>
        <taxon>Ruegeria</taxon>
    </lineage>
</organism>
<dbReference type="RefSeq" id="WP_171328951.1">
    <property type="nucleotide sequence ID" value="NZ_WVRA01000001.1"/>
</dbReference>
<dbReference type="EMBL" id="WVRA01000001">
    <property type="protein sequence ID" value="NOE17655.1"/>
    <property type="molecule type" value="Genomic_DNA"/>
</dbReference>